<evidence type="ECO:0000313" key="2">
    <source>
        <dbReference type="EMBL" id="AKA34536.1"/>
    </source>
</evidence>
<sequence length="308" mass="36048">MKTNLKMRPVHFLTLFALCAAVVAVAQTKKEKDQAAIKSMCGCYEVSFNFAETFNYADSDAYQPSATKHDKGLEWVQLVEDNDDKIVMQHLLIVGRPDQPKVIKHWRQDWLYENTDLYEYDHDNKWTYTSLPPEAVKGQWTQKVYQVDDSPRYEGSATWVHVDGKSFWENTTDAPLPRREYTKRSDYNVTERTNKHEITAEGWIHDQDNKKIVRKAGAEDMVLAEEKGLNVYKKVADARCKAAQDWWAANQADWALVRDKWNEVFERKQDLQLNAKVDDKRLFDLLFDDEFKKTEQHIDETIEAFIAK</sequence>
<reference evidence="2 3" key="1">
    <citation type="submission" date="2015-03" db="EMBL/GenBank/DDBJ databases">
        <title>Complete genome sequence of Muricauda lutaonensis CC-HSB-11T, isolated from a coastal hot spring.</title>
        <authorList>
            <person name="Kim K.M."/>
        </authorList>
    </citation>
    <scope>NUCLEOTIDE SEQUENCE [LARGE SCALE GENOMIC DNA]</scope>
    <source>
        <strain evidence="2 3">CC-HSB-11</strain>
    </source>
</reference>
<evidence type="ECO:0000256" key="1">
    <source>
        <dbReference type="SAM" id="SignalP"/>
    </source>
</evidence>
<dbReference type="EMBL" id="CP011071">
    <property type="protein sequence ID" value="AKA34536.1"/>
    <property type="molecule type" value="Genomic_DNA"/>
</dbReference>
<dbReference type="AlphaFoldDB" id="A0A0D5YRR3"/>
<evidence type="ECO:0000313" key="3">
    <source>
        <dbReference type="Proteomes" id="UP000032726"/>
    </source>
</evidence>
<feature type="chain" id="PRO_5002299909" description="Secreted protein" evidence="1">
    <location>
        <begin position="27"/>
        <end position="308"/>
    </location>
</feature>
<proteinExistence type="predicted"/>
<dbReference type="STRING" id="516051.VC82_883"/>
<name>A0A0D5YRR3_9FLAO</name>
<dbReference type="PATRIC" id="fig|516051.4.peg.914"/>
<dbReference type="InterPro" id="IPR046715">
    <property type="entry name" value="DUF6607"/>
</dbReference>
<dbReference type="Pfam" id="PF20311">
    <property type="entry name" value="DUF6607"/>
    <property type="match status" value="1"/>
</dbReference>
<dbReference type="Proteomes" id="UP000032726">
    <property type="component" value="Chromosome"/>
</dbReference>
<evidence type="ECO:0008006" key="4">
    <source>
        <dbReference type="Google" id="ProtNLM"/>
    </source>
</evidence>
<organism evidence="2 3">
    <name type="scientific">Flagellimonas lutaonensis</name>
    <dbReference type="NCBI Taxonomy" id="516051"/>
    <lineage>
        <taxon>Bacteria</taxon>
        <taxon>Pseudomonadati</taxon>
        <taxon>Bacteroidota</taxon>
        <taxon>Flavobacteriia</taxon>
        <taxon>Flavobacteriales</taxon>
        <taxon>Flavobacteriaceae</taxon>
        <taxon>Flagellimonas</taxon>
    </lineage>
</organism>
<protein>
    <recommendedName>
        <fullName evidence="4">Secreted protein</fullName>
    </recommendedName>
</protein>
<accession>A0A0D5YRR3</accession>
<dbReference type="KEGG" id="mlt:VC82_883"/>
<keyword evidence="1" id="KW-0732">Signal</keyword>
<gene>
    <name evidence="2" type="ORF">VC82_883</name>
</gene>
<keyword evidence="3" id="KW-1185">Reference proteome</keyword>
<dbReference type="HOGENOM" id="CLU_059542_0_0_10"/>
<feature type="signal peptide" evidence="1">
    <location>
        <begin position="1"/>
        <end position="26"/>
    </location>
</feature>
<dbReference type="RefSeq" id="WP_417935062.1">
    <property type="nucleotide sequence ID" value="NZ_CP011071.1"/>
</dbReference>